<evidence type="ECO:0000313" key="1">
    <source>
        <dbReference type="EMBL" id="RNA38936.1"/>
    </source>
</evidence>
<gene>
    <name evidence="1" type="ORF">BpHYR1_008265</name>
</gene>
<comment type="caution">
    <text evidence="1">The sequence shown here is derived from an EMBL/GenBank/DDBJ whole genome shotgun (WGS) entry which is preliminary data.</text>
</comment>
<dbReference type="Proteomes" id="UP000276133">
    <property type="component" value="Unassembled WGS sequence"/>
</dbReference>
<protein>
    <submittedName>
        <fullName evidence="1">Uncharacterized protein</fullName>
    </submittedName>
</protein>
<name>A0A3M7ST57_BRAPC</name>
<accession>A0A3M7ST57</accession>
<dbReference type="EMBL" id="REGN01000800">
    <property type="protein sequence ID" value="RNA38936.1"/>
    <property type="molecule type" value="Genomic_DNA"/>
</dbReference>
<sequence>MINFHINFNDHNHTFLIIVMNAKSQIKFSFAKSSGDWRNSTIRSAWSLLVPCLSTPNISHRSLTLFLDRELMKSRLNKFYISNSNLDNRIDKINYNHYTIIFENQATNCYLLICFQLKRQNIFFSSIKNKKWGSVKAHSTKSNLHQLKKYLTFELLNNIAQKFSLELSRSGLGLDLRLVTFKQLWSRL</sequence>
<organism evidence="1 2">
    <name type="scientific">Brachionus plicatilis</name>
    <name type="common">Marine rotifer</name>
    <name type="synonym">Brachionus muelleri</name>
    <dbReference type="NCBI Taxonomy" id="10195"/>
    <lineage>
        <taxon>Eukaryota</taxon>
        <taxon>Metazoa</taxon>
        <taxon>Spiralia</taxon>
        <taxon>Gnathifera</taxon>
        <taxon>Rotifera</taxon>
        <taxon>Eurotatoria</taxon>
        <taxon>Monogononta</taxon>
        <taxon>Pseudotrocha</taxon>
        <taxon>Ploima</taxon>
        <taxon>Brachionidae</taxon>
        <taxon>Brachionus</taxon>
    </lineage>
</organism>
<reference evidence="1 2" key="1">
    <citation type="journal article" date="2018" name="Sci. Rep.">
        <title>Genomic signatures of local adaptation to the degree of environmental predictability in rotifers.</title>
        <authorList>
            <person name="Franch-Gras L."/>
            <person name="Hahn C."/>
            <person name="Garcia-Roger E.M."/>
            <person name="Carmona M.J."/>
            <person name="Serra M."/>
            <person name="Gomez A."/>
        </authorList>
    </citation>
    <scope>NUCLEOTIDE SEQUENCE [LARGE SCALE GENOMIC DNA]</scope>
    <source>
        <strain evidence="1">HYR1</strain>
    </source>
</reference>
<keyword evidence="2" id="KW-1185">Reference proteome</keyword>
<evidence type="ECO:0000313" key="2">
    <source>
        <dbReference type="Proteomes" id="UP000276133"/>
    </source>
</evidence>
<proteinExistence type="predicted"/>
<dbReference type="AlphaFoldDB" id="A0A3M7ST57"/>